<dbReference type="InterPro" id="IPR010432">
    <property type="entry name" value="RDD"/>
</dbReference>
<keyword evidence="4 6" id="KW-0472">Membrane</keyword>
<reference evidence="8 9" key="1">
    <citation type="journal article" date="2014" name="Int. J. Syst. Evol. Microbiol.">
        <title>Streptomyces hoynatensis sp. nov., isolated from deep marine sediment.</title>
        <authorList>
            <person name="Veyisoglu A."/>
            <person name="Sahin N."/>
        </authorList>
    </citation>
    <scope>NUCLEOTIDE SEQUENCE [LARGE SCALE GENOMIC DNA]</scope>
    <source>
        <strain evidence="8 9">KCTC 29097</strain>
    </source>
</reference>
<accession>A0A3A9Z2K2</accession>
<sequence length="307" mass="31907">MYEPPAHAANDREAHGAFGTSFGAGEAQESDTGAQSRPTADAAATLRSAPLRRALAWLIDYALVIAVAVLLGILTFHRVEALATDVPGLTERGAWQIVRSRGDLGASASGLGNSLWHSVVTDVQQAFGALVLFAFCYRFATLAWLGRTLGQAAAGLRVVPHRASAAPRPTRRSAAVRAAVTTCCDVACYSLACCLLVDGSLVLSFLCWALAVLLFWANALPALAGSGRSLADRAAGTRVLRVGVLRAATTVAIAGGRYAGRLARQAAGSPLGRATAQRARATLTRARPAESAELTSGSGEHPTQPRP</sequence>
<comment type="subcellular location">
    <subcellularLocation>
        <location evidence="1">Membrane</location>
        <topology evidence="1">Multi-pass membrane protein</topology>
    </subcellularLocation>
</comment>
<dbReference type="Pfam" id="PF06271">
    <property type="entry name" value="RDD"/>
    <property type="match status" value="1"/>
</dbReference>
<evidence type="ECO:0000313" key="8">
    <source>
        <dbReference type="EMBL" id="RKN41646.1"/>
    </source>
</evidence>
<feature type="transmembrane region" description="Helical" evidence="6">
    <location>
        <begin position="203"/>
        <end position="224"/>
    </location>
</feature>
<proteinExistence type="predicted"/>
<evidence type="ECO:0000313" key="9">
    <source>
        <dbReference type="Proteomes" id="UP000272474"/>
    </source>
</evidence>
<feature type="domain" description="RDD" evidence="7">
    <location>
        <begin position="50"/>
        <end position="235"/>
    </location>
</feature>
<feature type="region of interest" description="Disordered" evidence="5">
    <location>
        <begin position="1"/>
        <end position="39"/>
    </location>
</feature>
<keyword evidence="3 6" id="KW-1133">Transmembrane helix</keyword>
<dbReference type="OrthoDB" id="4213454at2"/>
<protein>
    <recommendedName>
        <fullName evidence="7">RDD domain-containing protein</fullName>
    </recommendedName>
</protein>
<evidence type="ECO:0000256" key="1">
    <source>
        <dbReference type="ARBA" id="ARBA00004141"/>
    </source>
</evidence>
<evidence type="ECO:0000256" key="3">
    <source>
        <dbReference type="ARBA" id="ARBA00022989"/>
    </source>
</evidence>
<dbReference type="AlphaFoldDB" id="A0A3A9Z2K2"/>
<evidence type="ECO:0000256" key="5">
    <source>
        <dbReference type="SAM" id="MobiDB-lite"/>
    </source>
</evidence>
<feature type="transmembrane region" description="Helical" evidence="6">
    <location>
        <begin position="55"/>
        <end position="76"/>
    </location>
</feature>
<dbReference type="Proteomes" id="UP000272474">
    <property type="component" value="Unassembled WGS sequence"/>
</dbReference>
<keyword evidence="9" id="KW-1185">Reference proteome</keyword>
<feature type="region of interest" description="Disordered" evidence="5">
    <location>
        <begin position="282"/>
        <end position="307"/>
    </location>
</feature>
<evidence type="ECO:0000256" key="6">
    <source>
        <dbReference type="SAM" id="Phobius"/>
    </source>
</evidence>
<gene>
    <name evidence="8" type="ORF">D7294_14240</name>
</gene>
<evidence type="ECO:0000259" key="7">
    <source>
        <dbReference type="Pfam" id="PF06271"/>
    </source>
</evidence>
<dbReference type="GO" id="GO:0016020">
    <property type="term" value="C:membrane"/>
    <property type="evidence" value="ECO:0007669"/>
    <property type="project" value="UniProtKB-SubCell"/>
</dbReference>
<dbReference type="EMBL" id="RBAL01000007">
    <property type="protein sequence ID" value="RKN41646.1"/>
    <property type="molecule type" value="Genomic_DNA"/>
</dbReference>
<name>A0A3A9Z2K2_9ACTN</name>
<feature type="transmembrane region" description="Helical" evidence="6">
    <location>
        <begin position="126"/>
        <end position="145"/>
    </location>
</feature>
<dbReference type="RefSeq" id="WP_120679494.1">
    <property type="nucleotide sequence ID" value="NZ_RBAL01000007.1"/>
</dbReference>
<keyword evidence="2 6" id="KW-0812">Transmembrane</keyword>
<organism evidence="8 9">
    <name type="scientific">Streptomyces hoynatensis</name>
    <dbReference type="NCBI Taxonomy" id="1141874"/>
    <lineage>
        <taxon>Bacteria</taxon>
        <taxon>Bacillati</taxon>
        <taxon>Actinomycetota</taxon>
        <taxon>Actinomycetes</taxon>
        <taxon>Kitasatosporales</taxon>
        <taxon>Streptomycetaceae</taxon>
        <taxon>Streptomyces</taxon>
    </lineage>
</organism>
<comment type="caution">
    <text evidence="8">The sequence shown here is derived from an EMBL/GenBank/DDBJ whole genome shotgun (WGS) entry which is preliminary data.</text>
</comment>
<evidence type="ECO:0000256" key="4">
    <source>
        <dbReference type="ARBA" id="ARBA00023136"/>
    </source>
</evidence>
<evidence type="ECO:0000256" key="2">
    <source>
        <dbReference type="ARBA" id="ARBA00022692"/>
    </source>
</evidence>